<name>A0AAN6WRE3_9PEZI</name>
<proteinExistence type="predicted"/>
<protein>
    <submittedName>
        <fullName evidence="2">Uncharacterized protein</fullName>
    </submittedName>
</protein>
<gene>
    <name evidence="2" type="ORF">QBC35DRAFT_500460</name>
</gene>
<accession>A0AAN6WRE3</accession>
<keyword evidence="1" id="KW-0472">Membrane</keyword>
<sequence>MPARHTYHLPVAEVLLPASPLALNLMCLLPSNGAALTTGIRRRCPLAWFVRHHSTTTVVIRVLVVLLFLLPVDGVATLLEVVCAFVLGCLARDVVESIHRRGPAFTWVLLIIAPAWLF</sequence>
<organism evidence="2 3">
    <name type="scientific">Podospora australis</name>
    <dbReference type="NCBI Taxonomy" id="1536484"/>
    <lineage>
        <taxon>Eukaryota</taxon>
        <taxon>Fungi</taxon>
        <taxon>Dikarya</taxon>
        <taxon>Ascomycota</taxon>
        <taxon>Pezizomycotina</taxon>
        <taxon>Sordariomycetes</taxon>
        <taxon>Sordariomycetidae</taxon>
        <taxon>Sordariales</taxon>
        <taxon>Podosporaceae</taxon>
        <taxon>Podospora</taxon>
    </lineage>
</organism>
<reference evidence="2" key="2">
    <citation type="submission" date="2023-05" db="EMBL/GenBank/DDBJ databases">
        <authorList>
            <consortium name="Lawrence Berkeley National Laboratory"/>
            <person name="Steindorff A."/>
            <person name="Hensen N."/>
            <person name="Bonometti L."/>
            <person name="Westerberg I."/>
            <person name="Brannstrom I.O."/>
            <person name="Guillou S."/>
            <person name="Cros-Aarteil S."/>
            <person name="Calhoun S."/>
            <person name="Haridas S."/>
            <person name="Kuo A."/>
            <person name="Mondo S."/>
            <person name="Pangilinan J."/>
            <person name="Riley R."/>
            <person name="Labutti K."/>
            <person name="Andreopoulos B."/>
            <person name="Lipzen A."/>
            <person name="Chen C."/>
            <person name="Yanf M."/>
            <person name="Daum C."/>
            <person name="Ng V."/>
            <person name="Clum A."/>
            <person name="Ohm R."/>
            <person name="Martin F."/>
            <person name="Silar P."/>
            <person name="Natvig D."/>
            <person name="Lalanne C."/>
            <person name="Gautier V."/>
            <person name="Ament-Velasquez S.L."/>
            <person name="Kruys A."/>
            <person name="Hutchinson M.I."/>
            <person name="Powell A.J."/>
            <person name="Barry K."/>
            <person name="Miller A.N."/>
            <person name="Grigoriev I.V."/>
            <person name="Debuchy R."/>
            <person name="Gladieux P."/>
            <person name="Thoren M.H."/>
            <person name="Johannesson H."/>
        </authorList>
    </citation>
    <scope>NUCLEOTIDE SEQUENCE</scope>
    <source>
        <strain evidence="2">PSN309</strain>
    </source>
</reference>
<comment type="caution">
    <text evidence="2">The sequence shown here is derived from an EMBL/GenBank/DDBJ whole genome shotgun (WGS) entry which is preliminary data.</text>
</comment>
<dbReference type="AlphaFoldDB" id="A0AAN6WRE3"/>
<reference evidence="2" key="1">
    <citation type="journal article" date="2023" name="Mol. Phylogenet. Evol.">
        <title>Genome-scale phylogeny and comparative genomics of the fungal order Sordariales.</title>
        <authorList>
            <person name="Hensen N."/>
            <person name="Bonometti L."/>
            <person name="Westerberg I."/>
            <person name="Brannstrom I.O."/>
            <person name="Guillou S."/>
            <person name="Cros-Aarteil S."/>
            <person name="Calhoun S."/>
            <person name="Haridas S."/>
            <person name="Kuo A."/>
            <person name="Mondo S."/>
            <person name="Pangilinan J."/>
            <person name="Riley R."/>
            <person name="LaButti K."/>
            <person name="Andreopoulos B."/>
            <person name="Lipzen A."/>
            <person name="Chen C."/>
            <person name="Yan M."/>
            <person name="Daum C."/>
            <person name="Ng V."/>
            <person name="Clum A."/>
            <person name="Steindorff A."/>
            <person name="Ohm R.A."/>
            <person name="Martin F."/>
            <person name="Silar P."/>
            <person name="Natvig D.O."/>
            <person name="Lalanne C."/>
            <person name="Gautier V."/>
            <person name="Ament-Velasquez S.L."/>
            <person name="Kruys A."/>
            <person name="Hutchinson M.I."/>
            <person name="Powell A.J."/>
            <person name="Barry K."/>
            <person name="Miller A.N."/>
            <person name="Grigoriev I.V."/>
            <person name="Debuchy R."/>
            <person name="Gladieux P."/>
            <person name="Hiltunen Thoren M."/>
            <person name="Johannesson H."/>
        </authorList>
    </citation>
    <scope>NUCLEOTIDE SEQUENCE</scope>
    <source>
        <strain evidence="2">PSN309</strain>
    </source>
</reference>
<evidence type="ECO:0000313" key="3">
    <source>
        <dbReference type="Proteomes" id="UP001302126"/>
    </source>
</evidence>
<dbReference type="EMBL" id="MU864416">
    <property type="protein sequence ID" value="KAK4186769.1"/>
    <property type="molecule type" value="Genomic_DNA"/>
</dbReference>
<evidence type="ECO:0000256" key="1">
    <source>
        <dbReference type="SAM" id="Phobius"/>
    </source>
</evidence>
<dbReference type="Proteomes" id="UP001302126">
    <property type="component" value="Unassembled WGS sequence"/>
</dbReference>
<evidence type="ECO:0000313" key="2">
    <source>
        <dbReference type="EMBL" id="KAK4186769.1"/>
    </source>
</evidence>
<feature type="transmembrane region" description="Helical" evidence="1">
    <location>
        <begin position="58"/>
        <end position="90"/>
    </location>
</feature>
<keyword evidence="1" id="KW-1133">Transmembrane helix</keyword>
<keyword evidence="1" id="KW-0812">Transmembrane</keyword>
<keyword evidence="3" id="KW-1185">Reference proteome</keyword>